<dbReference type="InterPro" id="IPR036257">
    <property type="entry name" value="Cyt_c_oxidase_su2_TM_sf"/>
</dbReference>
<evidence type="ECO:0000256" key="2">
    <source>
        <dbReference type="ARBA" id="ARBA00007866"/>
    </source>
</evidence>
<feature type="domain" description="Cytochrome oxidase subunit II transmembrane region profile" evidence="14">
    <location>
        <begin position="25"/>
        <end position="123"/>
    </location>
</feature>
<evidence type="ECO:0000256" key="11">
    <source>
        <dbReference type="ARBA" id="ARBA00023136"/>
    </source>
</evidence>
<dbReference type="Gene3D" id="1.10.287.90">
    <property type="match status" value="1"/>
</dbReference>
<evidence type="ECO:0000256" key="10">
    <source>
        <dbReference type="ARBA" id="ARBA00023002"/>
    </source>
</evidence>
<dbReference type="PROSITE" id="PS51257">
    <property type="entry name" value="PROKAR_LIPOPROTEIN"/>
    <property type="match status" value="1"/>
</dbReference>
<evidence type="ECO:0000256" key="8">
    <source>
        <dbReference type="ARBA" id="ARBA00022982"/>
    </source>
</evidence>
<keyword evidence="11 12" id="KW-0472">Membrane</keyword>
<dbReference type="STRING" id="28034.BFX07_02290"/>
<keyword evidence="7" id="KW-0732">Signal</keyword>
<evidence type="ECO:0000256" key="3">
    <source>
        <dbReference type="ARBA" id="ARBA00022448"/>
    </source>
</evidence>
<feature type="transmembrane region" description="Helical" evidence="12">
    <location>
        <begin position="95"/>
        <end position="113"/>
    </location>
</feature>
<keyword evidence="8" id="KW-0249">Electron transport</keyword>
<dbReference type="GO" id="GO:0005886">
    <property type="term" value="C:plasma membrane"/>
    <property type="evidence" value="ECO:0007669"/>
    <property type="project" value="UniProtKB-SubCell"/>
</dbReference>
<dbReference type="GO" id="GO:0016491">
    <property type="term" value="F:oxidoreductase activity"/>
    <property type="evidence" value="ECO:0007669"/>
    <property type="project" value="UniProtKB-KW"/>
</dbReference>
<dbReference type="GO" id="GO:0042773">
    <property type="term" value="P:ATP synthesis coupled electron transport"/>
    <property type="evidence" value="ECO:0007669"/>
    <property type="project" value="TreeGrafter"/>
</dbReference>
<dbReference type="PANTHER" id="PTHR22888:SF18">
    <property type="entry name" value="CYTOCHROME BO(3) UBIQUINOL OXIDASE SUBUNIT 2"/>
    <property type="match status" value="1"/>
</dbReference>
<keyword evidence="9 12" id="KW-1133">Transmembrane helix</keyword>
<keyword evidence="10" id="KW-0560">Oxidoreductase</keyword>
<dbReference type="EMBL" id="FWWY01000001">
    <property type="protein sequence ID" value="SMC04940.1"/>
    <property type="molecule type" value="Genomic_DNA"/>
</dbReference>
<sequence>MAPKRSKRAFRYLSLMALAVGLLVSGCGQQYVLLHPAGPVAASELGLIYISGAAMLFMVLLVWVLFAIVIVRFRDKPGNKAPYRPLWDHNRKLELFWLALSFIIVIIISVPTVQKTYALDKIPSGTDPIVIDVTSLDYKWLFEYPQQHIATVNYIDIPSGVPVLFELTADSPMNTFWVPQLGGMEYTMPGEVLPLWLEASHPGVYWGRSGQFSGTGFVHMTFNVKAVPMAQFQQWVQNVRQTASPMTLADYHQLLQHNWISPRSYSSYPASTFPNTTHGFTLEGGMYMQMKNMYMNMPSN</sequence>
<evidence type="ECO:0000256" key="1">
    <source>
        <dbReference type="ARBA" id="ARBA00004651"/>
    </source>
</evidence>
<accession>A0A1W1WFW6</accession>
<dbReference type="GO" id="GO:0005507">
    <property type="term" value="F:copper ion binding"/>
    <property type="evidence" value="ECO:0007669"/>
    <property type="project" value="InterPro"/>
</dbReference>
<dbReference type="InterPro" id="IPR002429">
    <property type="entry name" value="CcO_II-like_C"/>
</dbReference>
<keyword evidence="6 12" id="KW-0812">Transmembrane</keyword>
<comment type="similarity">
    <text evidence="2">Belongs to the cytochrome c oxidase subunit 2 family.</text>
</comment>
<evidence type="ECO:0000256" key="12">
    <source>
        <dbReference type="SAM" id="Phobius"/>
    </source>
</evidence>
<dbReference type="PROSITE" id="PS50857">
    <property type="entry name" value="COX2_CUA"/>
    <property type="match status" value="1"/>
</dbReference>
<name>A0A1W1WFW6_SULTA</name>
<dbReference type="InterPro" id="IPR011759">
    <property type="entry name" value="Cyt_c_oxidase_su2_TM_dom"/>
</dbReference>
<dbReference type="Proteomes" id="UP000192660">
    <property type="component" value="Unassembled WGS sequence"/>
</dbReference>
<dbReference type="Gene3D" id="2.60.40.420">
    <property type="entry name" value="Cupredoxins - blue copper proteins"/>
    <property type="match status" value="1"/>
</dbReference>
<evidence type="ECO:0000259" key="14">
    <source>
        <dbReference type="PROSITE" id="PS50999"/>
    </source>
</evidence>
<dbReference type="PANTHER" id="PTHR22888">
    <property type="entry name" value="CYTOCHROME C OXIDASE, SUBUNIT II"/>
    <property type="match status" value="1"/>
</dbReference>
<dbReference type="AlphaFoldDB" id="A0A1W1WFW6"/>
<reference evidence="16" key="1">
    <citation type="submission" date="2017-04" db="EMBL/GenBank/DDBJ databases">
        <authorList>
            <person name="Varghese N."/>
            <person name="Submissions S."/>
        </authorList>
    </citation>
    <scope>NUCLEOTIDE SEQUENCE [LARGE SCALE GENOMIC DNA]</scope>
    <source>
        <strain evidence="16">DSM 9293</strain>
    </source>
</reference>
<keyword evidence="16" id="KW-1185">Reference proteome</keyword>
<organism evidence="15 16">
    <name type="scientific">Sulfobacillus thermosulfidooxidans (strain DSM 9293 / VKM B-1269 / AT-1)</name>
    <dbReference type="NCBI Taxonomy" id="929705"/>
    <lineage>
        <taxon>Bacteria</taxon>
        <taxon>Bacillati</taxon>
        <taxon>Bacillota</taxon>
        <taxon>Clostridia</taxon>
        <taxon>Eubacteriales</taxon>
        <taxon>Clostridiales Family XVII. Incertae Sedis</taxon>
        <taxon>Sulfobacillus</taxon>
    </lineage>
</organism>
<dbReference type="SUPFAM" id="SSF49503">
    <property type="entry name" value="Cupredoxins"/>
    <property type="match status" value="1"/>
</dbReference>
<dbReference type="SUPFAM" id="SSF81464">
    <property type="entry name" value="Cytochrome c oxidase subunit II-like, transmembrane region"/>
    <property type="match status" value="1"/>
</dbReference>
<evidence type="ECO:0000256" key="7">
    <source>
        <dbReference type="ARBA" id="ARBA00022729"/>
    </source>
</evidence>
<dbReference type="GO" id="GO:0004129">
    <property type="term" value="F:cytochrome-c oxidase activity"/>
    <property type="evidence" value="ECO:0007669"/>
    <property type="project" value="InterPro"/>
</dbReference>
<evidence type="ECO:0000256" key="4">
    <source>
        <dbReference type="ARBA" id="ARBA00022475"/>
    </source>
</evidence>
<dbReference type="InterPro" id="IPR008972">
    <property type="entry name" value="Cupredoxin"/>
</dbReference>
<evidence type="ECO:0000313" key="15">
    <source>
        <dbReference type="EMBL" id="SMC04940.1"/>
    </source>
</evidence>
<keyword evidence="5" id="KW-0679">Respiratory chain</keyword>
<evidence type="ECO:0000313" key="16">
    <source>
        <dbReference type="Proteomes" id="UP000192660"/>
    </source>
</evidence>
<keyword evidence="3" id="KW-0813">Transport</keyword>
<dbReference type="Pfam" id="PF00116">
    <property type="entry name" value="COX2"/>
    <property type="match status" value="1"/>
</dbReference>
<dbReference type="CDD" id="cd04212">
    <property type="entry name" value="CuRO_UO_II"/>
    <property type="match status" value="1"/>
</dbReference>
<comment type="subcellular location">
    <subcellularLocation>
        <location evidence="1">Cell membrane</location>
        <topology evidence="1">Multi-pass membrane protein</topology>
    </subcellularLocation>
</comment>
<evidence type="ECO:0000256" key="6">
    <source>
        <dbReference type="ARBA" id="ARBA00022692"/>
    </source>
</evidence>
<evidence type="ECO:0000259" key="13">
    <source>
        <dbReference type="PROSITE" id="PS50857"/>
    </source>
</evidence>
<dbReference type="InterPro" id="IPR045187">
    <property type="entry name" value="CcO_II"/>
</dbReference>
<dbReference type="PROSITE" id="PS50999">
    <property type="entry name" value="COX2_TM"/>
    <property type="match status" value="1"/>
</dbReference>
<proteinExistence type="inferred from homology"/>
<feature type="domain" description="Cytochrome oxidase subunit II copper A binding" evidence="13">
    <location>
        <begin position="126"/>
        <end position="238"/>
    </location>
</feature>
<evidence type="ECO:0000256" key="5">
    <source>
        <dbReference type="ARBA" id="ARBA00022660"/>
    </source>
</evidence>
<dbReference type="OrthoDB" id="9783445at2"/>
<gene>
    <name evidence="15" type="ORF">SAMN00768000_1933</name>
</gene>
<dbReference type="InterPro" id="IPR034227">
    <property type="entry name" value="CuRO_UO_II"/>
</dbReference>
<protein>
    <submittedName>
        <fullName evidence="15">Cytochrome aa3-600 menaquinol oxidase subunit 2</fullName>
    </submittedName>
</protein>
<feature type="transmembrane region" description="Helical" evidence="12">
    <location>
        <begin position="52"/>
        <end position="74"/>
    </location>
</feature>
<evidence type="ECO:0000256" key="9">
    <source>
        <dbReference type="ARBA" id="ARBA00022989"/>
    </source>
</evidence>
<keyword evidence="4" id="KW-1003">Cell membrane</keyword>
<dbReference type="RefSeq" id="WP_020375988.1">
    <property type="nucleotide sequence ID" value="NZ_FWWY01000001.1"/>
</dbReference>